<dbReference type="Pfam" id="PF04053">
    <property type="entry name" value="B-prop_COPA_B_2nd"/>
    <property type="match status" value="1"/>
</dbReference>
<reference evidence="3" key="2">
    <citation type="submission" date="2025-08" db="UniProtKB">
        <authorList>
            <consortium name="RefSeq"/>
        </authorList>
    </citation>
    <scope>IDENTIFICATION</scope>
    <source>
        <tissue evidence="3">Leaf</tissue>
    </source>
</reference>
<feature type="domain" description="COPA/B second beta-propeller" evidence="1">
    <location>
        <begin position="29"/>
        <end position="115"/>
    </location>
</feature>
<name>A0ABM1Q906_CAMSA</name>
<evidence type="ECO:0000313" key="2">
    <source>
        <dbReference type="Proteomes" id="UP000694864"/>
    </source>
</evidence>
<evidence type="ECO:0000259" key="1">
    <source>
        <dbReference type="Pfam" id="PF04053"/>
    </source>
</evidence>
<accession>A0ABM1Q906</accession>
<dbReference type="GeneID" id="109125644"/>
<reference evidence="2" key="1">
    <citation type="journal article" date="2014" name="Nat. Commun.">
        <title>The emerging biofuel crop Camelina sativa retains a highly undifferentiated hexaploid genome structure.</title>
        <authorList>
            <person name="Kagale S."/>
            <person name="Koh C."/>
            <person name="Nixon J."/>
            <person name="Bollina V."/>
            <person name="Clarke W.E."/>
            <person name="Tuteja R."/>
            <person name="Spillane C."/>
            <person name="Robinson S.J."/>
            <person name="Links M.G."/>
            <person name="Clarke C."/>
            <person name="Higgins E.E."/>
            <person name="Huebert T."/>
            <person name="Sharpe A.G."/>
            <person name="Parkin I.A."/>
        </authorList>
    </citation>
    <scope>NUCLEOTIDE SEQUENCE [LARGE SCALE GENOMIC DNA]</scope>
    <source>
        <strain evidence="2">cv. DH55</strain>
    </source>
</reference>
<dbReference type="Proteomes" id="UP000694864">
    <property type="component" value="Chromosome 7"/>
</dbReference>
<dbReference type="RefSeq" id="XP_019083244.1">
    <property type="nucleotide sequence ID" value="XM_019227699.1"/>
</dbReference>
<protein>
    <submittedName>
        <fullName evidence="3">Coatomer subunit beta'-1-like</fullName>
    </submittedName>
</protein>
<proteinExistence type="predicted"/>
<gene>
    <name evidence="3" type="primary">LOC109125644</name>
</gene>
<evidence type="ECO:0000313" key="3">
    <source>
        <dbReference type="RefSeq" id="XP_019083244.1"/>
    </source>
</evidence>
<organism evidence="2 3">
    <name type="scientific">Camelina sativa</name>
    <name type="common">False flax</name>
    <name type="synonym">Myagrum sativum</name>
    <dbReference type="NCBI Taxonomy" id="90675"/>
    <lineage>
        <taxon>Eukaryota</taxon>
        <taxon>Viridiplantae</taxon>
        <taxon>Streptophyta</taxon>
        <taxon>Embryophyta</taxon>
        <taxon>Tracheophyta</taxon>
        <taxon>Spermatophyta</taxon>
        <taxon>Magnoliopsida</taxon>
        <taxon>eudicotyledons</taxon>
        <taxon>Gunneridae</taxon>
        <taxon>Pentapetalae</taxon>
        <taxon>rosids</taxon>
        <taxon>malvids</taxon>
        <taxon>Brassicales</taxon>
        <taxon>Brassicaceae</taxon>
        <taxon>Camelineae</taxon>
        <taxon>Camelina</taxon>
    </lineage>
</organism>
<dbReference type="InterPro" id="IPR006692">
    <property type="entry name" value="Beta-prop_COPA/B_2nd"/>
</dbReference>
<keyword evidence="2" id="KW-1185">Reference proteome</keyword>
<sequence>MDKNGTIILAKHKDIYIGSTTLSAADEVTDVERLPWEFEHLLTTCDFYPESLEHSLDDKSVVVCGDGKYIIINNSLPWKVASSGSALEFVWSSKGGYAVKGDSSHIEIFNKNFEVRDSFFFFFFPTAYVNYICVQKKGIVTPPYSVEGIFCGTFLAMSSSDFIDYYDWEKCVVISRVDVTVKVVKIPEV</sequence>